<proteinExistence type="predicted"/>
<evidence type="ECO:0000313" key="1">
    <source>
        <dbReference type="EMBL" id="MBP0441429.1"/>
    </source>
</evidence>
<keyword evidence="2" id="KW-1185">Reference proteome</keyword>
<sequence length="117" mass="12979">MNQNDLAKLIADLFNSCAAEPRPAGGEFDYLRFRFRNGSVQLSERPCSDADANRRGGYALYAVKTTIVPLNVPVGPMTYWAPSVFFIPDDEAMRPEVAYDGSPFRRGVEAVKFGRPS</sequence>
<evidence type="ECO:0000313" key="2">
    <source>
        <dbReference type="Proteomes" id="UP000666240"/>
    </source>
</evidence>
<dbReference type="EMBL" id="JAGIYY010000015">
    <property type="protein sequence ID" value="MBP0441429.1"/>
    <property type="molecule type" value="Genomic_DNA"/>
</dbReference>
<gene>
    <name evidence="1" type="ORF">J5Y06_22530</name>
</gene>
<protein>
    <submittedName>
        <fullName evidence="1">Uncharacterized protein</fullName>
    </submittedName>
</protein>
<name>A0A8J7RSV9_9HYPH</name>
<comment type="caution">
    <text evidence="1">The sequence shown here is derived from an EMBL/GenBank/DDBJ whole genome shotgun (WGS) entry which is preliminary data.</text>
</comment>
<reference evidence="1" key="1">
    <citation type="submission" date="2021-03" db="EMBL/GenBank/DDBJ databases">
        <title>Genome sequencing and assembly of Tianweitania sediminis.</title>
        <authorList>
            <person name="Chhetri G."/>
        </authorList>
    </citation>
    <scope>NUCLEOTIDE SEQUENCE</scope>
    <source>
        <strain evidence="1">Z8</strain>
    </source>
</reference>
<organism evidence="1 2">
    <name type="scientific">Tianweitania sediminis</name>
    <dbReference type="NCBI Taxonomy" id="1502156"/>
    <lineage>
        <taxon>Bacteria</taxon>
        <taxon>Pseudomonadati</taxon>
        <taxon>Pseudomonadota</taxon>
        <taxon>Alphaproteobacteria</taxon>
        <taxon>Hyphomicrobiales</taxon>
        <taxon>Phyllobacteriaceae</taxon>
        <taxon>Tianweitania</taxon>
    </lineage>
</organism>
<dbReference type="AlphaFoldDB" id="A0A8J7RSV9"/>
<accession>A0A8J7RSV9</accession>
<dbReference type="Proteomes" id="UP000666240">
    <property type="component" value="Unassembled WGS sequence"/>
</dbReference>
<dbReference type="RefSeq" id="WP_209337462.1">
    <property type="nucleotide sequence ID" value="NZ_JAGIYY010000015.1"/>
</dbReference>